<evidence type="ECO:0000313" key="2">
    <source>
        <dbReference type="Proteomes" id="UP000662986"/>
    </source>
</evidence>
<reference evidence="1 2" key="1">
    <citation type="journal article" date="2021" name="Microbiol. Resour. Announc.">
        <title>Complete Genome Sequences of Two Rhodococcus sp. Strains with Large and Linear Chromosomes, Isolated from Apple Rhizosphere.</title>
        <authorList>
            <person name="Benning S."/>
            <person name="Brugnone N."/>
            <person name="Siani R."/>
            <person name="Kublik S."/>
            <person name="Schloter M."/>
            <person name="Rad V."/>
        </authorList>
    </citation>
    <scope>NUCLEOTIDE SEQUENCE [LARGE SCALE GENOMIC DNA]</scope>
    <source>
        <strain evidence="1 2">R79</strain>
    </source>
</reference>
<organism evidence="1 2">
    <name type="scientific">Rhodococcus pseudokoreensis</name>
    <dbReference type="NCBI Taxonomy" id="2811421"/>
    <lineage>
        <taxon>Bacteria</taxon>
        <taxon>Bacillati</taxon>
        <taxon>Actinomycetota</taxon>
        <taxon>Actinomycetes</taxon>
        <taxon>Mycobacteriales</taxon>
        <taxon>Nocardiaceae</taxon>
        <taxon>Rhodococcus</taxon>
    </lineage>
</organism>
<gene>
    <name evidence="1" type="ORF">JWS13_27475</name>
</gene>
<reference evidence="1 2" key="2">
    <citation type="journal article" date="2022" name="Arch. Microbiol.">
        <title>Rhodococcus pseudokoreensis sp. nov. isolated from the rhizosphere of young M26 apple rootstocks.</title>
        <authorList>
            <person name="Kampfer P."/>
            <person name="Glaeser S.P."/>
            <person name="Blom J."/>
            <person name="Wolf J."/>
            <person name="Benning S."/>
            <person name="Schloter M."/>
            <person name="Neumann-Schaal M."/>
        </authorList>
    </citation>
    <scope>NUCLEOTIDE SEQUENCE [LARGE SCALE GENOMIC DNA]</scope>
    <source>
        <strain evidence="1 2">R79</strain>
    </source>
</reference>
<dbReference type="EMBL" id="CP070619">
    <property type="protein sequence ID" value="QSE92109.1"/>
    <property type="molecule type" value="Genomic_DNA"/>
</dbReference>
<dbReference type="RefSeq" id="WP_206008479.1">
    <property type="nucleotide sequence ID" value="NZ_CP070619.1"/>
</dbReference>
<accession>A0A974ZVM7</accession>
<evidence type="ECO:0000313" key="1">
    <source>
        <dbReference type="EMBL" id="QSE92109.1"/>
    </source>
</evidence>
<protein>
    <recommendedName>
        <fullName evidence="3">TIGR02647 family protein</fullName>
    </recommendedName>
</protein>
<evidence type="ECO:0008006" key="3">
    <source>
        <dbReference type="Google" id="ProtNLM"/>
    </source>
</evidence>
<sequence length="84" mass="8775">MNTEELGVLEQVAVRELVAHSHRWCGSDSAQIDVRRGSSVAEDQALGRLEDLGLIAFGAAGRSTGDVILTHAGVEALAYLAATA</sequence>
<dbReference type="Proteomes" id="UP000662986">
    <property type="component" value="Chromosome"/>
</dbReference>
<keyword evidence="2" id="KW-1185">Reference proteome</keyword>
<name>A0A974ZVM7_9NOCA</name>
<proteinExistence type="predicted"/>